<evidence type="ECO:0000313" key="3">
    <source>
        <dbReference type="Proteomes" id="UP000242875"/>
    </source>
</evidence>
<protein>
    <submittedName>
        <fullName evidence="2">Uncharacterized protein</fullName>
    </submittedName>
</protein>
<dbReference type="GO" id="GO:0019843">
    <property type="term" value="F:rRNA binding"/>
    <property type="evidence" value="ECO:0007669"/>
    <property type="project" value="TreeGrafter"/>
</dbReference>
<dbReference type="PRINTS" id="PR00633">
    <property type="entry name" value="RCCNDNSATION"/>
</dbReference>
<dbReference type="InterPro" id="IPR053035">
    <property type="entry name" value="Mitochondrial_GEF_domain"/>
</dbReference>
<sequence length="393" mass="42772">MALCRAQRVRQFSTGRAKVYGWGSGQVLAPMVRDTPSAIASPVRLDIAGVPYAIASGWGHSLVAVQEQERTHRILSFGLNRSGQLGFSMDEVDSAKGFVKGIPQESRIISMACGREHSMVIAQDESGHHELYAFGNNMYGQLGLGESRHNQTRQGTFVIRDSASKVTGYEGSPVQLTCGLDHTVFVTDAQKVYAMGWGADGQLGVGPHSTSDKDTPTRLARFDNKSILKLASSTDYTFALLEDRTLWVWGNSEYGQAMQGRKIDRILEPMQVPIKHDIKDIACGGPFSLVLTTEGSVLSCGYGVLGQGEQPVETLEPLRIRFPWPITQIFATTDYAACIDDAGQLYTFGLNGPHARLGLGDTAHAFEPRKVLFEDSTAVRNVALGMHHALVLS</sequence>
<accession>A0A261XYB2</accession>
<dbReference type="PANTHER" id="PTHR46337">
    <property type="entry name" value="RCC1-LIKE G EXCHANGING FACTOR-LIKE PROTEIN"/>
    <property type="match status" value="1"/>
</dbReference>
<dbReference type="OrthoDB" id="5370059at2759"/>
<dbReference type="Pfam" id="PF00415">
    <property type="entry name" value="RCC1"/>
    <property type="match status" value="4"/>
</dbReference>
<dbReference type="Proteomes" id="UP000242875">
    <property type="component" value="Unassembled WGS sequence"/>
</dbReference>
<dbReference type="InterPro" id="IPR000408">
    <property type="entry name" value="Reg_chr_condens"/>
</dbReference>
<dbReference type="EMBL" id="MVBO01000092">
    <property type="protein sequence ID" value="OZJ03308.1"/>
    <property type="molecule type" value="Genomic_DNA"/>
</dbReference>
<dbReference type="GO" id="GO:0005085">
    <property type="term" value="F:guanyl-nucleotide exchange factor activity"/>
    <property type="evidence" value="ECO:0007669"/>
    <property type="project" value="TreeGrafter"/>
</dbReference>
<dbReference type="InterPro" id="IPR009091">
    <property type="entry name" value="RCC1/BLIP-II"/>
</dbReference>
<evidence type="ECO:0000313" key="2">
    <source>
        <dbReference type="EMBL" id="OZJ03308.1"/>
    </source>
</evidence>
<keyword evidence="3" id="KW-1185">Reference proteome</keyword>
<feature type="repeat" description="RCC1" evidence="1">
    <location>
        <begin position="129"/>
        <end position="189"/>
    </location>
</feature>
<proteinExistence type="predicted"/>
<dbReference type="PANTHER" id="PTHR46337:SF1">
    <property type="entry name" value="RCC1-LIKE G EXCHANGING FACTOR-LIKE PROTEIN"/>
    <property type="match status" value="1"/>
</dbReference>
<dbReference type="GO" id="GO:0070131">
    <property type="term" value="P:positive regulation of mitochondrial translation"/>
    <property type="evidence" value="ECO:0007669"/>
    <property type="project" value="TreeGrafter"/>
</dbReference>
<feature type="repeat" description="RCC1" evidence="1">
    <location>
        <begin position="343"/>
        <end position="393"/>
    </location>
</feature>
<feature type="repeat" description="RCC1" evidence="1">
    <location>
        <begin position="72"/>
        <end position="124"/>
    </location>
</feature>
<name>A0A261XYB2_9FUNG</name>
<feature type="repeat" description="RCC1" evidence="1">
    <location>
        <begin position="244"/>
        <end position="294"/>
    </location>
</feature>
<dbReference type="PROSITE" id="PS50012">
    <property type="entry name" value="RCC1_3"/>
    <property type="match status" value="5"/>
</dbReference>
<reference evidence="2 3" key="1">
    <citation type="journal article" date="2017" name="Mycologia">
        <title>Bifiguratus adelaidae, gen. et sp. nov., a new member of Mucoromycotina in endophytic and soil-dwelling habitats.</title>
        <authorList>
            <person name="Torres-Cruz T.J."/>
            <person name="Billingsley Tobias T.L."/>
            <person name="Almatruk M."/>
            <person name="Hesse C."/>
            <person name="Kuske C.R."/>
            <person name="Desiro A."/>
            <person name="Benucci G.M."/>
            <person name="Bonito G."/>
            <person name="Stajich J.E."/>
            <person name="Dunlap C."/>
            <person name="Arnold A.E."/>
            <person name="Porras-Alfaro A."/>
        </authorList>
    </citation>
    <scope>NUCLEOTIDE SEQUENCE [LARGE SCALE GENOMIC DNA]</scope>
    <source>
        <strain evidence="2 3">AZ0501</strain>
    </source>
</reference>
<dbReference type="Gene3D" id="2.130.10.30">
    <property type="entry name" value="Regulator of chromosome condensation 1/beta-lactamase-inhibitor protein II"/>
    <property type="match status" value="2"/>
</dbReference>
<gene>
    <name evidence="2" type="ORF">BZG36_02283</name>
</gene>
<comment type="caution">
    <text evidence="2">The sequence shown here is derived from an EMBL/GenBank/DDBJ whole genome shotgun (WGS) entry which is preliminary data.</text>
</comment>
<evidence type="ECO:0000256" key="1">
    <source>
        <dbReference type="PROSITE-ProRule" id="PRU00235"/>
    </source>
</evidence>
<dbReference type="GO" id="GO:0005743">
    <property type="term" value="C:mitochondrial inner membrane"/>
    <property type="evidence" value="ECO:0007669"/>
    <property type="project" value="TreeGrafter"/>
</dbReference>
<feature type="repeat" description="RCC1" evidence="1">
    <location>
        <begin position="190"/>
        <end position="243"/>
    </location>
</feature>
<dbReference type="SUPFAM" id="SSF50985">
    <property type="entry name" value="RCC1/BLIP-II"/>
    <property type="match status" value="1"/>
</dbReference>
<dbReference type="AlphaFoldDB" id="A0A261XYB2"/>
<organism evidence="2 3">
    <name type="scientific">Bifiguratus adelaidae</name>
    <dbReference type="NCBI Taxonomy" id="1938954"/>
    <lineage>
        <taxon>Eukaryota</taxon>
        <taxon>Fungi</taxon>
        <taxon>Fungi incertae sedis</taxon>
        <taxon>Mucoromycota</taxon>
        <taxon>Mucoromycotina</taxon>
        <taxon>Endogonomycetes</taxon>
        <taxon>Endogonales</taxon>
        <taxon>Endogonales incertae sedis</taxon>
        <taxon>Bifiguratus</taxon>
    </lineage>
</organism>
<dbReference type="Pfam" id="PF13540">
    <property type="entry name" value="RCC1_2"/>
    <property type="match status" value="1"/>
</dbReference>
<dbReference type="PROSITE" id="PS00626">
    <property type="entry name" value="RCC1_2"/>
    <property type="match status" value="2"/>
</dbReference>